<evidence type="ECO:0000313" key="5">
    <source>
        <dbReference type="Proteomes" id="UP001302274"/>
    </source>
</evidence>
<name>A0ABU5VWT0_9BACT</name>
<dbReference type="InterPro" id="IPR001789">
    <property type="entry name" value="Sig_transdc_resp-reg_receiver"/>
</dbReference>
<dbReference type="InterPro" id="IPR011006">
    <property type="entry name" value="CheY-like_superfamily"/>
</dbReference>
<feature type="domain" description="Response regulatory" evidence="3">
    <location>
        <begin position="4"/>
        <end position="121"/>
    </location>
</feature>
<proteinExistence type="predicted"/>
<comment type="caution">
    <text evidence="4">The sequence shown here is derived from an EMBL/GenBank/DDBJ whole genome shotgun (WGS) entry which is preliminary data.</text>
</comment>
<sequence>MEKVLLIVDDNREIIDVVQEILKDQFDRIEAAATVEEAQQKLNETLFSFMILDIKLEARNGAEVVKYLVENPENENNKCPVLILSGIINAQFAEKFGSRFAGVVMKPFNHDKLLTMVKAIMLNGKVDPDSSEDFPEAPCELPFSIPQLEQKVAKVLDVVKKNAKLKQLFADMAIDRSADNYVMSHIGMLINISTGICMKLEWSTEKTLEKFVFASYLHDMAISHRPDLARVHGSMFEIELMQEQLSPNDLRIVMEHPTLAANKIATIPEIPPDVEMMIRQHHELPKENGWPGKLSHAKITPLATVFIVAHDLTDYIIDNPKWDLKDYMAKAKLKFKGPHFSKVLSALNEMI</sequence>
<dbReference type="EMBL" id="JAYGJQ010000002">
    <property type="protein sequence ID" value="MEA9357523.1"/>
    <property type="molecule type" value="Genomic_DNA"/>
</dbReference>
<dbReference type="PANTHER" id="PTHR44591:SF18">
    <property type="entry name" value="REGULATORY PROTEIN"/>
    <property type="match status" value="1"/>
</dbReference>
<dbReference type="SUPFAM" id="SSF52172">
    <property type="entry name" value="CheY-like"/>
    <property type="match status" value="1"/>
</dbReference>
<evidence type="ECO:0000259" key="3">
    <source>
        <dbReference type="PROSITE" id="PS50110"/>
    </source>
</evidence>
<gene>
    <name evidence="4" type="ORF">SHI21_14945</name>
</gene>
<dbReference type="Proteomes" id="UP001302274">
    <property type="component" value="Unassembled WGS sequence"/>
</dbReference>
<protein>
    <submittedName>
        <fullName evidence="4">Response regulator</fullName>
    </submittedName>
</protein>
<reference evidence="4 5" key="1">
    <citation type="submission" date="2023-11" db="EMBL/GenBank/DDBJ databases">
        <title>A Novel Polar Bacteriovorax (B. antarcticus) Isolated from the Biocrust in Antarctica.</title>
        <authorList>
            <person name="Mun W."/>
            <person name="Choi S.Y."/>
            <person name="Mitchell R.J."/>
        </authorList>
    </citation>
    <scope>NUCLEOTIDE SEQUENCE [LARGE SCALE GENOMIC DNA]</scope>
    <source>
        <strain evidence="4 5">PP10</strain>
    </source>
</reference>
<dbReference type="PANTHER" id="PTHR44591">
    <property type="entry name" value="STRESS RESPONSE REGULATOR PROTEIN 1"/>
    <property type="match status" value="1"/>
</dbReference>
<feature type="modified residue" description="4-aspartylphosphate" evidence="2">
    <location>
        <position position="53"/>
    </location>
</feature>
<evidence type="ECO:0000313" key="4">
    <source>
        <dbReference type="EMBL" id="MEA9357523.1"/>
    </source>
</evidence>
<organism evidence="4 5">
    <name type="scientific">Bacteriovorax antarcticus</name>
    <dbReference type="NCBI Taxonomy" id="3088717"/>
    <lineage>
        <taxon>Bacteria</taxon>
        <taxon>Pseudomonadati</taxon>
        <taxon>Bdellovibrionota</taxon>
        <taxon>Bacteriovoracia</taxon>
        <taxon>Bacteriovoracales</taxon>
        <taxon>Bacteriovoracaceae</taxon>
        <taxon>Bacteriovorax</taxon>
    </lineage>
</organism>
<evidence type="ECO:0000256" key="1">
    <source>
        <dbReference type="ARBA" id="ARBA00022553"/>
    </source>
</evidence>
<accession>A0ABU5VWT0</accession>
<dbReference type="Pfam" id="PF13487">
    <property type="entry name" value="HD_5"/>
    <property type="match status" value="1"/>
</dbReference>
<keyword evidence="5" id="KW-1185">Reference proteome</keyword>
<dbReference type="Gene3D" id="3.40.50.2300">
    <property type="match status" value="1"/>
</dbReference>
<evidence type="ECO:0000256" key="2">
    <source>
        <dbReference type="PROSITE-ProRule" id="PRU00169"/>
    </source>
</evidence>
<dbReference type="SMART" id="SM00448">
    <property type="entry name" value="REC"/>
    <property type="match status" value="1"/>
</dbReference>
<keyword evidence="1 2" id="KW-0597">Phosphoprotein</keyword>
<dbReference type="PROSITE" id="PS50110">
    <property type="entry name" value="RESPONSE_REGULATORY"/>
    <property type="match status" value="1"/>
</dbReference>
<dbReference type="RefSeq" id="WP_323577560.1">
    <property type="nucleotide sequence ID" value="NZ_JAYGJQ010000002.1"/>
</dbReference>
<dbReference type="InterPro" id="IPR050595">
    <property type="entry name" value="Bact_response_regulator"/>
</dbReference>
<dbReference type="Pfam" id="PF00072">
    <property type="entry name" value="Response_reg"/>
    <property type="match status" value="1"/>
</dbReference>
<dbReference type="Gene3D" id="1.10.3210.10">
    <property type="entry name" value="Hypothetical protein af1432"/>
    <property type="match status" value="1"/>
</dbReference>